<sequence>MALPSNGEGIAIDLSLTIDEQTRLLVLDYLRDAHTYTYTDSIAQHLLSLTSDRETLIRSYPTGVSDSDAAAEIRLDGLVEAWTKCSHSRVACLRSRAASSASLSTSCNAISDAYTAIRQDDSSRRDPHTCPAATAADRGESIDGSFPQLYRSCSWSAAGSQRDSCCGQATLAISLSSDSPKLECGSQNGPR</sequence>
<keyword evidence="2" id="KW-1185">Reference proteome</keyword>
<accession>A0A0G4GV17</accession>
<protein>
    <submittedName>
        <fullName evidence="1">Uncharacterized protein</fullName>
    </submittedName>
</protein>
<dbReference type="VEuPathDB" id="CryptoDB:Vbra_18699"/>
<dbReference type="Proteomes" id="UP000041254">
    <property type="component" value="Unassembled WGS sequence"/>
</dbReference>
<dbReference type="AlphaFoldDB" id="A0A0G4GV17"/>
<name>A0A0G4GV17_VITBC</name>
<evidence type="ECO:0000313" key="1">
    <source>
        <dbReference type="EMBL" id="CEM34715.1"/>
    </source>
</evidence>
<gene>
    <name evidence="1" type="ORF">Vbra_18699</name>
</gene>
<organism evidence="1 2">
    <name type="scientific">Vitrella brassicaformis (strain CCMP3155)</name>
    <dbReference type="NCBI Taxonomy" id="1169540"/>
    <lineage>
        <taxon>Eukaryota</taxon>
        <taxon>Sar</taxon>
        <taxon>Alveolata</taxon>
        <taxon>Colpodellida</taxon>
        <taxon>Vitrellaceae</taxon>
        <taxon>Vitrella</taxon>
    </lineage>
</organism>
<reference evidence="1 2" key="1">
    <citation type="submission" date="2014-11" db="EMBL/GenBank/DDBJ databases">
        <authorList>
            <person name="Zhu J."/>
            <person name="Qi W."/>
            <person name="Song R."/>
        </authorList>
    </citation>
    <scope>NUCLEOTIDE SEQUENCE [LARGE SCALE GENOMIC DNA]</scope>
</reference>
<dbReference type="InParanoid" id="A0A0G4GV17"/>
<evidence type="ECO:0000313" key="2">
    <source>
        <dbReference type="Proteomes" id="UP000041254"/>
    </source>
</evidence>
<dbReference type="EMBL" id="CDMY01000831">
    <property type="protein sequence ID" value="CEM34715.1"/>
    <property type="molecule type" value="Genomic_DNA"/>
</dbReference>
<proteinExistence type="predicted"/>